<dbReference type="EMBL" id="JAUHPX010000001">
    <property type="protein sequence ID" value="MDN4487171.1"/>
    <property type="molecule type" value="Genomic_DNA"/>
</dbReference>
<proteinExistence type="predicted"/>
<dbReference type="SUPFAM" id="SSF48239">
    <property type="entry name" value="Terpenoid cyclases/Protein prenyltransferases"/>
    <property type="match status" value="1"/>
</dbReference>
<organism evidence="1 2">
    <name type="scientific">Demequina lignilytica</name>
    <dbReference type="NCBI Taxonomy" id="3051663"/>
    <lineage>
        <taxon>Bacteria</taxon>
        <taxon>Bacillati</taxon>
        <taxon>Actinomycetota</taxon>
        <taxon>Actinomycetes</taxon>
        <taxon>Micrococcales</taxon>
        <taxon>Demequinaceae</taxon>
        <taxon>Demequina</taxon>
    </lineage>
</organism>
<reference evidence="1" key="1">
    <citation type="submission" date="2023-06" db="EMBL/GenBank/DDBJ databases">
        <title>Sysu t00039.</title>
        <authorList>
            <person name="Gao L."/>
            <person name="Fang B.-Z."/>
            <person name="Li W.-J."/>
        </authorList>
    </citation>
    <scope>NUCLEOTIDE SEQUENCE</scope>
    <source>
        <strain evidence="1">SYSU T00039</strain>
    </source>
</reference>
<evidence type="ECO:0000313" key="1">
    <source>
        <dbReference type="EMBL" id="MDN4487171.1"/>
    </source>
</evidence>
<comment type="caution">
    <text evidence="1">The sequence shown here is derived from an EMBL/GenBank/DDBJ whole genome shotgun (WGS) entry which is preliminary data.</text>
</comment>
<evidence type="ECO:0008006" key="3">
    <source>
        <dbReference type="Google" id="ProtNLM"/>
    </source>
</evidence>
<keyword evidence="2" id="KW-1185">Reference proteome</keyword>
<protein>
    <recommendedName>
        <fullName evidence="3">Prenyltransferase and squalene oxidase repeat-containing protein</fullName>
    </recommendedName>
</protein>
<dbReference type="Gene3D" id="1.50.10.20">
    <property type="match status" value="1"/>
</dbReference>
<dbReference type="InterPro" id="IPR008930">
    <property type="entry name" value="Terpenoid_cyclase/PrenylTrfase"/>
</dbReference>
<evidence type="ECO:0000313" key="2">
    <source>
        <dbReference type="Proteomes" id="UP001172737"/>
    </source>
</evidence>
<dbReference type="AlphaFoldDB" id="A0AAW7M5F7"/>
<accession>A0AAW7M5F7</accession>
<name>A0AAW7M5F7_9MICO</name>
<sequence length="310" mass="34569">MSVIDWLLAGDPAIRWQVRRDLLDDPEGAALDRDLVAREGWGAALLAMQREDGSWAGGAWWPAERPDPDDGQPWTGTAHVLMLLVRLGVDPGSRPVRAAVRRAFDGVRWEDGDAPFLEGEDEACTLATAIAVGAYFGEDMRGPVRRLLADRRRDGGWNCDPPARSQRSSLHSTIGALEALELYRRSREPEPAVAIAMEDAHALLLERGLMYRRSTGEVIDPAFQRFSFPPYWHYDVLRALDHLRSTGSPPDPRLAEAIALVRSKQTSAGQWPLENTHRGDVPLTLEDGDGRPSRWNTLRAMRVLAWWEGA</sequence>
<gene>
    <name evidence="1" type="ORF">QQX10_03220</name>
</gene>
<dbReference type="RefSeq" id="WP_301120044.1">
    <property type="nucleotide sequence ID" value="NZ_JAUHPX010000001.1"/>
</dbReference>
<dbReference type="Proteomes" id="UP001172737">
    <property type="component" value="Unassembled WGS sequence"/>
</dbReference>